<dbReference type="InterPro" id="IPR009061">
    <property type="entry name" value="DNA-bd_dom_put_sf"/>
</dbReference>
<dbReference type="Gene3D" id="1.10.1660.10">
    <property type="match status" value="1"/>
</dbReference>
<protein>
    <submittedName>
        <fullName evidence="7">MerR family transcriptional regulator</fullName>
    </submittedName>
</protein>
<comment type="caution">
    <text evidence="7">The sequence shown here is derived from an EMBL/GenBank/DDBJ whole genome shotgun (WGS) entry which is preliminary data.</text>
</comment>
<feature type="domain" description="HTH merR-type" evidence="6">
    <location>
        <begin position="1"/>
        <end position="71"/>
    </location>
</feature>
<dbReference type="InterPro" id="IPR010499">
    <property type="entry name" value="AraC_E-bd"/>
</dbReference>
<dbReference type="InterPro" id="IPR011256">
    <property type="entry name" value="Reg_factor_effector_dom_sf"/>
</dbReference>
<evidence type="ECO:0000259" key="6">
    <source>
        <dbReference type="PROSITE" id="PS50937"/>
    </source>
</evidence>
<dbReference type="InterPro" id="IPR047057">
    <property type="entry name" value="MerR_fam"/>
</dbReference>
<dbReference type="SMART" id="SM00422">
    <property type="entry name" value="HTH_MERR"/>
    <property type="match status" value="1"/>
</dbReference>
<dbReference type="PROSITE" id="PS50937">
    <property type="entry name" value="HTH_MERR_2"/>
    <property type="match status" value="1"/>
</dbReference>
<dbReference type="RefSeq" id="WP_255228048.1">
    <property type="nucleotide sequence ID" value="NZ_JAJEKE010000012.1"/>
</dbReference>
<dbReference type="SUPFAM" id="SSF55136">
    <property type="entry name" value="Probable bacterial effector-binding domain"/>
    <property type="match status" value="1"/>
</dbReference>
<dbReference type="Pfam" id="PF06445">
    <property type="entry name" value="GyrI-like"/>
    <property type="match status" value="1"/>
</dbReference>
<evidence type="ECO:0000256" key="3">
    <source>
        <dbReference type="ARBA" id="ARBA00023125"/>
    </source>
</evidence>
<keyword evidence="8" id="KW-1185">Reference proteome</keyword>
<dbReference type="Pfam" id="PF13411">
    <property type="entry name" value="MerR_1"/>
    <property type="match status" value="1"/>
</dbReference>
<evidence type="ECO:0000256" key="1">
    <source>
        <dbReference type="ARBA" id="ARBA00022491"/>
    </source>
</evidence>
<evidence type="ECO:0000256" key="2">
    <source>
        <dbReference type="ARBA" id="ARBA00023015"/>
    </source>
</evidence>
<proteinExistence type="predicted"/>
<dbReference type="SMART" id="SM00871">
    <property type="entry name" value="AraC_E_bind"/>
    <property type="match status" value="1"/>
</dbReference>
<accession>A0ABT1NH30</accession>
<dbReference type="InterPro" id="IPR029442">
    <property type="entry name" value="GyrI-like"/>
</dbReference>
<feature type="coiled-coil region" evidence="5">
    <location>
        <begin position="80"/>
        <end position="114"/>
    </location>
</feature>
<reference evidence="7 8" key="1">
    <citation type="submission" date="2021-10" db="EMBL/GenBank/DDBJ databases">
        <title>Lutispora strain m25 sp. nov., a thermophilic, non-spore-forming bacterium isolated from a lab-scale methanogenic bioreactor digesting anaerobic sludge.</title>
        <authorList>
            <person name="El Houari A."/>
            <person name="Mcdonald J."/>
        </authorList>
    </citation>
    <scope>NUCLEOTIDE SEQUENCE [LARGE SCALE GENOMIC DNA]</scope>
    <source>
        <strain evidence="8">m25</strain>
    </source>
</reference>
<keyword evidence="1" id="KW-0678">Repressor</keyword>
<name>A0ABT1NH30_9FIRM</name>
<organism evidence="7 8">
    <name type="scientific">Lutispora saccharofermentans</name>
    <dbReference type="NCBI Taxonomy" id="3024236"/>
    <lineage>
        <taxon>Bacteria</taxon>
        <taxon>Bacillati</taxon>
        <taxon>Bacillota</taxon>
        <taxon>Clostridia</taxon>
        <taxon>Lutisporales</taxon>
        <taxon>Lutisporaceae</taxon>
        <taxon>Lutispora</taxon>
    </lineage>
</organism>
<dbReference type="EMBL" id="JAJEKE010000012">
    <property type="protein sequence ID" value="MCQ1530527.1"/>
    <property type="molecule type" value="Genomic_DNA"/>
</dbReference>
<dbReference type="SUPFAM" id="SSF46955">
    <property type="entry name" value="Putative DNA-binding domain"/>
    <property type="match status" value="1"/>
</dbReference>
<dbReference type="PANTHER" id="PTHR30204">
    <property type="entry name" value="REDOX-CYCLING DRUG-SENSING TRANSCRIPTIONAL ACTIVATOR SOXR"/>
    <property type="match status" value="1"/>
</dbReference>
<dbReference type="PANTHER" id="PTHR30204:SF69">
    <property type="entry name" value="MERR-FAMILY TRANSCRIPTIONAL REGULATOR"/>
    <property type="match status" value="1"/>
</dbReference>
<evidence type="ECO:0000313" key="7">
    <source>
        <dbReference type="EMBL" id="MCQ1530527.1"/>
    </source>
</evidence>
<gene>
    <name evidence="7" type="ORF">LJD61_13335</name>
</gene>
<keyword evidence="5" id="KW-0175">Coiled coil</keyword>
<keyword evidence="3" id="KW-0238">DNA-binding</keyword>
<dbReference type="Gene3D" id="3.20.80.10">
    <property type="entry name" value="Regulatory factor, effector binding domain"/>
    <property type="match status" value="1"/>
</dbReference>
<dbReference type="Proteomes" id="UP001651880">
    <property type="component" value="Unassembled WGS sequence"/>
</dbReference>
<dbReference type="CDD" id="cd01107">
    <property type="entry name" value="HTH_BmrR"/>
    <property type="match status" value="1"/>
</dbReference>
<evidence type="ECO:0000256" key="4">
    <source>
        <dbReference type="ARBA" id="ARBA00023163"/>
    </source>
</evidence>
<keyword evidence="4" id="KW-0804">Transcription</keyword>
<dbReference type="InterPro" id="IPR000551">
    <property type="entry name" value="MerR-type_HTH_dom"/>
</dbReference>
<evidence type="ECO:0000256" key="5">
    <source>
        <dbReference type="SAM" id="Coils"/>
    </source>
</evidence>
<keyword evidence="2" id="KW-0805">Transcription regulation</keyword>
<sequence>MLSIGEFSNICKVSTKTLRYYAEIGLILPDEINPENGYRYYSIEQLETMLFINRLKSYNFSLEEIKTILESEESQDEKLYLALTGKKKEIEKQVQEFEKTLDQLNNDISNFKQGKSIMSYLESIDVQLVEVPMMYLLSIRKMVHEYDFPEEYGNCFSKLFRKIADNKLTMLAPPMVLFHSAEFSSFGLDTEFAIPVKEYVTGTRDFYPGLCLKTVLYGSYSGLSSVYTKQREWAEKEGYESNNALYEVYVTDPYQVSKESELITEIYYPVKKKVSNI</sequence>
<evidence type="ECO:0000313" key="8">
    <source>
        <dbReference type="Proteomes" id="UP001651880"/>
    </source>
</evidence>